<protein>
    <submittedName>
        <fullName evidence="3">4-diphosphocytidyl-2C-methyl-D-erythritol synthase</fullName>
    </submittedName>
</protein>
<gene>
    <name evidence="3" type="ORF">N865_08390</name>
</gene>
<evidence type="ECO:0000313" key="4">
    <source>
        <dbReference type="Proteomes" id="UP000019489"/>
    </source>
</evidence>
<accession>W9GBT9</accession>
<feature type="domain" description="MobA-like NTP transferase" evidence="2">
    <location>
        <begin position="11"/>
        <end position="223"/>
    </location>
</feature>
<proteinExistence type="predicted"/>
<dbReference type="eggNOG" id="COG2068">
    <property type="taxonomic scope" value="Bacteria"/>
</dbReference>
<feature type="region of interest" description="Disordered" evidence="1">
    <location>
        <begin position="134"/>
        <end position="171"/>
    </location>
</feature>
<dbReference type="SUPFAM" id="SSF53448">
    <property type="entry name" value="Nucleotide-diphospho-sugar transferases"/>
    <property type="match status" value="1"/>
</dbReference>
<dbReference type="PANTHER" id="PTHR43777:SF1">
    <property type="entry name" value="MOLYBDENUM COFACTOR CYTIDYLYLTRANSFERASE"/>
    <property type="match status" value="1"/>
</dbReference>
<dbReference type="STRING" id="1386089.N865_08390"/>
<dbReference type="PATRIC" id="fig|1386089.3.peg.2350"/>
<evidence type="ECO:0000256" key="1">
    <source>
        <dbReference type="SAM" id="MobiDB-lite"/>
    </source>
</evidence>
<dbReference type="InterPro" id="IPR029044">
    <property type="entry name" value="Nucleotide-diphossugar_trans"/>
</dbReference>
<dbReference type="Gene3D" id="3.90.550.10">
    <property type="entry name" value="Spore Coat Polysaccharide Biosynthesis Protein SpsA, Chain A"/>
    <property type="match status" value="1"/>
</dbReference>
<comment type="caution">
    <text evidence="3">The sequence shown here is derived from an EMBL/GenBank/DDBJ whole genome shotgun (WGS) entry which is preliminary data.</text>
</comment>
<evidence type="ECO:0000313" key="3">
    <source>
        <dbReference type="EMBL" id="EWT01334.1"/>
    </source>
</evidence>
<dbReference type="GO" id="GO:0016779">
    <property type="term" value="F:nucleotidyltransferase activity"/>
    <property type="evidence" value="ECO:0007669"/>
    <property type="project" value="UniProtKB-ARBA"/>
</dbReference>
<sequence length="249" mass="25497">MQLGRVPHVRGLVLAAGAGRRMGGPKALVRKTAGAPTLVEEAITALLDGGCEGVTVVVGAAAAEVTDVIRHLGRDVDVVECAEWDEGMGATLRTGLASLTSATHEHAAPVSAALITLVDLPDVGAEVVARLLASGPRPSPVHGGPPALATRPDGPGKAHETTSEEQAVGEEADEAARWRATLSRAAYAGVPGHPVVIGRDHWDEVIASAVGDRGARSHFRAHAHGLVECGDLASGRDADRPEDLTPQGP</sequence>
<dbReference type="InterPro" id="IPR025877">
    <property type="entry name" value="MobA-like_NTP_Trfase"/>
</dbReference>
<evidence type="ECO:0000259" key="2">
    <source>
        <dbReference type="Pfam" id="PF12804"/>
    </source>
</evidence>
<dbReference type="EMBL" id="AWSA01000023">
    <property type="protein sequence ID" value="EWT01334.1"/>
    <property type="molecule type" value="Genomic_DNA"/>
</dbReference>
<dbReference type="OrthoDB" id="4427994at2"/>
<name>W9GBT9_9MICO</name>
<dbReference type="AlphaFoldDB" id="W9GBT9"/>
<reference evidence="3 4" key="1">
    <citation type="submission" date="2013-08" db="EMBL/GenBank/DDBJ databases">
        <title>Intrasporangium oryzae NRRL B-24470.</title>
        <authorList>
            <person name="Liu H."/>
            <person name="Wang G."/>
        </authorList>
    </citation>
    <scope>NUCLEOTIDE SEQUENCE [LARGE SCALE GENOMIC DNA]</scope>
    <source>
        <strain evidence="3 4">NRRL B-24470</strain>
    </source>
</reference>
<dbReference type="Proteomes" id="UP000019489">
    <property type="component" value="Unassembled WGS sequence"/>
</dbReference>
<keyword evidence="4" id="KW-1185">Reference proteome</keyword>
<organism evidence="3 4">
    <name type="scientific">Intrasporangium oryzae NRRL B-24470</name>
    <dbReference type="NCBI Taxonomy" id="1386089"/>
    <lineage>
        <taxon>Bacteria</taxon>
        <taxon>Bacillati</taxon>
        <taxon>Actinomycetota</taxon>
        <taxon>Actinomycetes</taxon>
        <taxon>Micrococcales</taxon>
        <taxon>Intrasporangiaceae</taxon>
        <taxon>Intrasporangium</taxon>
    </lineage>
</organism>
<dbReference type="Pfam" id="PF12804">
    <property type="entry name" value="NTP_transf_3"/>
    <property type="match status" value="1"/>
</dbReference>
<dbReference type="PANTHER" id="PTHR43777">
    <property type="entry name" value="MOLYBDENUM COFACTOR CYTIDYLYLTRANSFERASE"/>
    <property type="match status" value="1"/>
</dbReference>